<dbReference type="RefSeq" id="WP_240099964.1">
    <property type="nucleotide sequence ID" value="NZ_JAJSON010000025.1"/>
</dbReference>
<sequence>MEYFKEKEIILWDFDGVILDSMEIRSLGFRKVLSQYPAEQVEELLTFHKQNGGLSRYVKFRYFLEEIRGEENAKEEVQQMSEAYSSIMRKKLKSKDLLIDEVLEFISKNHKKFDMHIVSGSDGDELRYLCSNLEISDYFLSINGSPTPKIELVSLLLSNYSYVNEKVCLIGDSINDYDAAMANNIEFFGYNNSDLKKKETRYIENF</sequence>
<dbReference type="SFLD" id="SFLDS00003">
    <property type="entry name" value="Haloacid_Dehalogenase"/>
    <property type="match status" value="1"/>
</dbReference>
<dbReference type="Proteomes" id="UP001139344">
    <property type="component" value="Unassembled WGS sequence"/>
</dbReference>
<name>A0A9X2A6S3_9FLAO</name>
<dbReference type="GO" id="GO:0005829">
    <property type="term" value="C:cytosol"/>
    <property type="evidence" value="ECO:0007669"/>
    <property type="project" value="TreeGrafter"/>
</dbReference>
<dbReference type="InterPro" id="IPR050155">
    <property type="entry name" value="HAD-like_hydrolase_sf"/>
</dbReference>
<dbReference type="SUPFAM" id="SSF56784">
    <property type="entry name" value="HAD-like"/>
    <property type="match status" value="1"/>
</dbReference>
<dbReference type="InterPro" id="IPR036412">
    <property type="entry name" value="HAD-like_sf"/>
</dbReference>
<dbReference type="Gene3D" id="3.40.50.1000">
    <property type="entry name" value="HAD superfamily/HAD-like"/>
    <property type="match status" value="1"/>
</dbReference>
<gene>
    <name evidence="5" type="ORF">LU635_13205</name>
</gene>
<evidence type="ECO:0000256" key="2">
    <source>
        <dbReference type="ARBA" id="ARBA00004818"/>
    </source>
</evidence>
<reference evidence="5" key="1">
    <citation type="submission" date="2021-12" db="EMBL/GenBank/DDBJ databases">
        <title>Description of Gramella crocea sp. nov., a new bacterium isolated from activated sludge.</title>
        <authorList>
            <person name="Zhang X."/>
        </authorList>
    </citation>
    <scope>NUCLEOTIDE SEQUENCE</scope>
    <source>
        <strain evidence="5">YB25</strain>
    </source>
</reference>
<dbReference type="InterPro" id="IPR023214">
    <property type="entry name" value="HAD_sf"/>
</dbReference>
<keyword evidence="5" id="KW-0378">Hydrolase</keyword>
<evidence type="ECO:0000313" key="6">
    <source>
        <dbReference type="Proteomes" id="UP001139344"/>
    </source>
</evidence>
<dbReference type="AlphaFoldDB" id="A0A9X2A6S3"/>
<organism evidence="5 6">
    <name type="scientific">Christiangramia crocea</name>
    <dbReference type="NCBI Taxonomy" id="2904124"/>
    <lineage>
        <taxon>Bacteria</taxon>
        <taxon>Pseudomonadati</taxon>
        <taxon>Bacteroidota</taxon>
        <taxon>Flavobacteriia</taxon>
        <taxon>Flavobacteriales</taxon>
        <taxon>Flavobacteriaceae</taxon>
        <taxon>Christiangramia</taxon>
    </lineage>
</organism>
<dbReference type="PANTHER" id="PTHR43434">
    <property type="entry name" value="PHOSPHOGLYCOLATE PHOSPHATASE"/>
    <property type="match status" value="1"/>
</dbReference>
<evidence type="ECO:0000256" key="1">
    <source>
        <dbReference type="ARBA" id="ARBA00000830"/>
    </source>
</evidence>
<dbReference type="InterPro" id="IPR023198">
    <property type="entry name" value="PGP-like_dom2"/>
</dbReference>
<dbReference type="EC" id="3.1.3.18" evidence="4"/>
<dbReference type="Pfam" id="PF13419">
    <property type="entry name" value="HAD_2"/>
    <property type="match status" value="1"/>
</dbReference>
<comment type="catalytic activity">
    <reaction evidence="1">
        <text>2-phosphoglycolate + H2O = glycolate + phosphate</text>
        <dbReference type="Rhea" id="RHEA:14369"/>
        <dbReference type="ChEBI" id="CHEBI:15377"/>
        <dbReference type="ChEBI" id="CHEBI:29805"/>
        <dbReference type="ChEBI" id="CHEBI:43474"/>
        <dbReference type="ChEBI" id="CHEBI:58033"/>
        <dbReference type="EC" id="3.1.3.18"/>
    </reaction>
</comment>
<evidence type="ECO:0000256" key="4">
    <source>
        <dbReference type="ARBA" id="ARBA00013078"/>
    </source>
</evidence>
<dbReference type="GO" id="GO:0006281">
    <property type="term" value="P:DNA repair"/>
    <property type="evidence" value="ECO:0007669"/>
    <property type="project" value="TreeGrafter"/>
</dbReference>
<comment type="similarity">
    <text evidence="3">Belongs to the HAD-like hydrolase superfamily. CbbY/CbbZ/Gph/YieH family.</text>
</comment>
<evidence type="ECO:0000313" key="5">
    <source>
        <dbReference type="EMBL" id="MCG9972599.1"/>
    </source>
</evidence>
<dbReference type="GO" id="GO:0008967">
    <property type="term" value="F:phosphoglycolate phosphatase activity"/>
    <property type="evidence" value="ECO:0007669"/>
    <property type="project" value="UniProtKB-EC"/>
</dbReference>
<dbReference type="InterPro" id="IPR041492">
    <property type="entry name" value="HAD_2"/>
</dbReference>
<comment type="pathway">
    <text evidence="2">Organic acid metabolism; glycolate biosynthesis; glycolate from 2-phosphoglycolate: step 1/1.</text>
</comment>
<comment type="caution">
    <text evidence="5">The sequence shown here is derived from an EMBL/GenBank/DDBJ whole genome shotgun (WGS) entry which is preliminary data.</text>
</comment>
<evidence type="ECO:0000256" key="3">
    <source>
        <dbReference type="ARBA" id="ARBA00006171"/>
    </source>
</evidence>
<protein>
    <recommendedName>
        <fullName evidence="4">phosphoglycolate phosphatase</fullName>
        <ecNumber evidence="4">3.1.3.18</ecNumber>
    </recommendedName>
</protein>
<dbReference type="SFLD" id="SFLDG01129">
    <property type="entry name" value="C1.5:_HAD__Beta-PGM__Phosphata"/>
    <property type="match status" value="1"/>
</dbReference>
<dbReference type="Gene3D" id="1.10.150.240">
    <property type="entry name" value="Putative phosphatase, domain 2"/>
    <property type="match status" value="1"/>
</dbReference>
<proteinExistence type="inferred from homology"/>
<keyword evidence="6" id="KW-1185">Reference proteome</keyword>
<dbReference type="PANTHER" id="PTHR43434:SF1">
    <property type="entry name" value="PHOSPHOGLYCOLATE PHOSPHATASE"/>
    <property type="match status" value="1"/>
</dbReference>
<accession>A0A9X2A6S3</accession>
<dbReference type="EMBL" id="JAJSON010000025">
    <property type="protein sequence ID" value="MCG9972599.1"/>
    <property type="molecule type" value="Genomic_DNA"/>
</dbReference>